<accession>A0ACB9WAK5</accession>
<protein>
    <submittedName>
        <fullName evidence="1">Uncharacterized protein</fullName>
    </submittedName>
</protein>
<dbReference type="Proteomes" id="UP001057452">
    <property type="component" value="Chromosome 17"/>
</dbReference>
<keyword evidence="2" id="KW-1185">Reference proteome</keyword>
<organism evidence="1 2">
    <name type="scientific">Chaenocephalus aceratus</name>
    <name type="common">Blackfin icefish</name>
    <name type="synonym">Chaenichthys aceratus</name>
    <dbReference type="NCBI Taxonomy" id="36190"/>
    <lineage>
        <taxon>Eukaryota</taxon>
        <taxon>Metazoa</taxon>
        <taxon>Chordata</taxon>
        <taxon>Craniata</taxon>
        <taxon>Vertebrata</taxon>
        <taxon>Euteleostomi</taxon>
        <taxon>Actinopterygii</taxon>
        <taxon>Neopterygii</taxon>
        <taxon>Teleostei</taxon>
        <taxon>Neoteleostei</taxon>
        <taxon>Acanthomorphata</taxon>
        <taxon>Eupercaria</taxon>
        <taxon>Perciformes</taxon>
        <taxon>Notothenioidei</taxon>
        <taxon>Channichthyidae</taxon>
        <taxon>Chaenocephalus</taxon>
    </lineage>
</organism>
<evidence type="ECO:0000313" key="1">
    <source>
        <dbReference type="EMBL" id="KAI4810316.1"/>
    </source>
</evidence>
<feature type="non-terminal residue" evidence="1">
    <location>
        <position position="1"/>
    </location>
</feature>
<evidence type="ECO:0000313" key="2">
    <source>
        <dbReference type="Proteomes" id="UP001057452"/>
    </source>
</evidence>
<gene>
    <name evidence="1" type="ORF">KUCAC02_019155</name>
</gene>
<comment type="caution">
    <text evidence="1">The sequence shown here is derived from an EMBL/GenBank/DDBJ whole genome shotgun (WGS) entry which is preliminary data.</text>
</comment>
<sequence>CRVIGRLATREHSTHRKRCAWTGMLRFNPSMPLARQHHRATVPTAGWVLALALFLALQVAAHAAPSGDNKLVRTTRVRRQTSGRDQPPSASPDNETLRDQPVIFNHVYNINVPSESLCSVDVDANAPPAPGDGSYAESGSRPSMEGPMFPNGPTEYTEQTMDADSQVTFTHRINIPKAACGCTATTTIQQLAIRVEMLEREVSLLRAQCGSGCCGESSAMGHLDFLPGCSGHGRFSFDMCGCICEEGWAGKNCSESRCPDDCSNQGVCVEGECVCDRDFGGDNCSEPRCPSDCSGRGLCIDGECVCEESFTGEDCMIGRCLNDCSDQGQCVNGTCQCRPGYVGEDCSMVYCANNCSKKGVCKEGFCECQDGFAGDDCNSVNVERKKGNVDFQGRVIRRHPKSPLAGRGESLLLEGPSLEPLPYSARGLGPTCTTLSDALPCLGLVETLHLRVQLRSVAVWYLHGETSPPQLLRCILRIV</sequence>
<feature type="non-terminal residue" evidence="1">
    <location>
        <position position="479"/>
    </location>
</feature>
<reference evidence="1" key="1">
    <citation type="submission" date="2022-05" db="EMBL/GenBank/DDBJ databases">
        <title>Chromosome-level genome of Chaenocephalus aceratus.</title>
        <authorList>
            <person name="Park H."/>
        </authorList>
    </citation>
    <scope>NUCLEOTIDE SEQUENCE</scope>
    <source>
        <strain evidence="1">KU_202001</strain>
    </source>
</reference>
<dbReference type="EMBL" id="CM043801">
    <property type="protein sequence ID" value="KAI4810316.1"/>
    <property type="molecule type" value="Genomic_DNA"/>
</dbReference>
<proteinExistence type="predicted"/>
<name>A0ACB9WAK5_CHAAC</name>